<dbReference type="RefSeq" id="WP_254292238.1">
    <property type="nucleotide sequence ID" value="NZ_JAMLDX010000004.1"/>
</dbReference>
<sequence length="82" mass="8130">MRALFTKAVAGSLIASSALLLSACGDKTEVTTENTTVVDVNATDPVLDGTTSDNMTAVDGATGNDTGMAADMAANDTASNGM</sequence>
<evidence type="ECO:0000256" key="2">
    <source>
        <dbReference type="SAM" id="SignalP"/>
    </source>
</evidence>
<gene>
    <name evidence="3" type="ORF">M9978_06700</name>
</gene>
<feature type="region of interest" description="Disordered" evidence="1">
    <location>
        <begin position="49"/>
        <end position="82"/>
    </location>
</feature>
<dbReference type="EMBL" id="JAMLDX010000004">
    <property type="protein sequence ID" value="MCP3730116.1"/>
    <property type="molecule type" value="Genomic_DNA"/>
</dbReference>
<evidence type="ECO:0000256" key="1">
    <source>
        <dbReference type="SAM" id="MobiDB-lite"/>
    </source>
</evidence>
<feature type="chain" id="PRO_5040976506" evidence="2">
    <location>
        <begin position="24"/>
        <end position="82"/>
    </location>
</feature>
<dbReference type="Proteomes" id="UP001139451">
    <property type="component" value="Unassembled WGS sequence"/>
</dbReference>
<evidence type="ECO:0000313" key="4">
    <source>
        <dbReference type="Proteomes" id="UP001139451"/>
    </source>
</evidence>
<feature type="signal peptide" evidence="2">
    <location>
        <begin position="1"/>
        <end position="23"/>
    </location>
</feature>
<name>A0A9X2HJY9_9SPHN</name>
<accession>A0A9X2HJY9</accession>
<dbReference type="AlphaFoldDB" id="A0A9X2HJY9"/>
<dbReference type="PROSITE" id="PS51257">
    <property type="entry name" value="PROKAR_LIPOPROTEIN"/>
    <property type="match status" value="1"/>
</dbReference>
<evidence type="ECO:0000313" key="3">
    <source>
        <dbReference type="EMBL" id="MCP3730116.1"/>
    </source>
</evidence>
<organism evidence="3 4">
    <name type="scientific">Sphingomonas tagetis</name>
    <dbReference type="NCBI Taxonomy" id="2949092"/>
    <lineage>
        <taxon>Bacteria</taxon>
        <taxon>Pseudomonadati</taxon>
        <taxon>Pseudomonadota</taxon>
        <taxon>Alphaproteobacteria</taxon>
        <taxon>Sphingomonadales</taxon>
        <taxon>Sphingomonadaceae</taxon>
        <taxon>Sphingomonas</taxon>
    </lineage>
</organism>
<keyword evidence="4" id="KW-1185">Reference proteome</keyword>
<keyword evidence="2" id="KW-0732">Signal</keyword>
<reference evidence="3" key="1">
    <citation type="submission" date="2022-05" db="EMBL/GenBank/DDBJ databases">
        <title>Sphingomonas sp. strain MG17 Genome sequencing and assembly.</title>
        <authorList>
            <person name="Kim I."/>
        </authorList>
    </citation>
    <scope>NUCLEOTIDE SEQUENCE</scope>
    <source>
        <strain evidence="3">MG17</strain>
    </source>
</reference>
<comment type="caution">
    <text evidence="3">The sequence shown here is derived from an EMBL/GenBank/DDBJ whole genome shotgun (WGS) entry which is preliminary data.</text>
</comment>
<protein>
    <submittedName>
        <fullName evidence="3">Uncharacterized protein</fullName>
    </submittedName>
</protein>
<proteinExistence type="predicted"/>